<sequence>MLEVVLSASTKGTVTNFRDWNREWYGAARSVSQAKAHASCVKSITNQTRPPFPIRQLCHEAERKQKRAGPYFQRTNWGSALESKDCKVKTGRGRNWKRELAAMCLMLMTRKSNPRRDEEMQHFVSMDVELYCGIRVAAISRFPCSRPVEIVEWNRYVVERNTPPPTTAFAATSHGIADLDAKGAKRTVTPDATQWWRWHDNLTATTPPRSNLQAFETFQLFITIPAAPLGAEPPMSPKPS</sequence>
<dbReference type="Proteomes" id="UP000800041">
    <property type="component" value="Unassembled WGS sequence"/>
</dbReference>
<reference evidence="1" key="1">
    <citation type="journal article" date="2020" name="Stud. Mycol.">
        <title>101 Dothideomycetes genomes: a test case for predicting lifestyles and emergence of pathogens.</title>
        <authorList>
            <person name="Haridas S."/>
            <person name="Albert R."/>
            <person name="Binder M."/>
            <person name="Bloem J."/>
            <person name="Labutti K."/>
            <person name="Salamov A."/>
            <person name="Andreopoulos B."/>
            <person name="Baker S."/>
            <person name="Barry K."/>
            <person name="Bills G."/>
            <person name="Bluhm B."/>
            <person name="Cannon C."/>
            <person name="Castanera R."/>
            <person name="Culley D."/>
            <person name="Daum C."/>
            <person name="Ezra D."/>
            <person name="Gonzalez J."/>
            <person name="Henrissat B."/>
            <person name="Kuo A."/>
            <person name="Liang C."/>
            <person name="Lipzen A."/>
            <person name="Lutzoni F."/>
            <person name="Magnuson J."/>
            <person name="Mondo S."/>
            <person name="Nolan M."/>
            <person name="Ohm R."/>
            <person name="Pangilinan J."/>
            <person name="Park H.-J."/>
            <person name="Ramirez L."/>
            <person name="Alfaro M."/>
            <person name="Sun H."/>
            <person name="Tritt A."/>
            <person name="Yoshinaga Y."/>
            <person name="Zwiers L.-H."/>
            <person name="Turgeon B."/>
            <person name="Goodwin S."/>
            <person name="Spatafora J."/>
            <person name="Crous P."/>
            <person name="Grigoriev I."/>
        </authorList>
    </citation>
    <scope>NUCLEOTIDE SEQUENCE</scope>
    <source>
        <strain evidence="1">CBS 113979</strain>
    </source>
</reference>
<dbReference type="EMBL" id="ML977137">
    <property type="protein sequence ID" value="KAF1992406.1"/>
    <property type="molecule type" value="Genomic_DNA"/>
</dbReference>
<keyword evidence="2" id="KW-1185">Reference proteome</keyword>
<accession>A0A6G1HGP5</accession>
<organism evidence="1 2">
    <name type="scientific">Aulographum hederae CBS 113979</name>
    <dbReference type="NCBI Taxonomy" id="1176131"/>
    <lineage>
        <taxon>Eukaryota</taxon>
        <taxon>Fungi</taxon>
        <taxon>Dikarya</taxon>
        <taxon>Ascomycota</taxon>
        <taxon>Pezizomycotina</taxon>
        <taxon>Dothideomycetes</taxon>
        <taxon>Pleosporomycetidae</taxon>
        <taxon>Aulographales</taxon>
        <taxon>Aulographaceae</taxon>
    </lineage>
</organism>
<gene>
    <name evidence="1" type="ORF">K402DRAFT_449758</name>
</gene>
<proteinExistence type="predicted"/>
<protein>
    <submittedName>
        <fullName evidence="1">Uncharacterized protein</fullName>
    </submittedName>
</protein>
<name>A0A6G1HGP5_9PEZI</name>
<evidence type="ECO:0000313" key="1">
    <source>
        <dbReference type="EMBL" id="KAF1992406.1"/>
    </source>
</evidence>
<dbReference type="AlphaFoldDB" id="A0A6G1HGP5"/>
<evidence type="ECO:0000313" key="2">
    <source>
        <dbReference type="Proteomes" id="UP000800041"/>
    </source>
</evidence>